<dbReference type="InterPro" id="IPR009057">
    <property type="entry name" value="Homeodomain-like_sf"/>
</dbReference>
<evidence type="ECO:0008006" key="3">
    <source>
        <dbReference type="Google" id="ProtNLM"/>
    </source>
</evidence>
<dbReference type="HOGENOM" id="CLU_1289094_0_0_1"/>
<proteinExistence type="predicted"/>
<evidence type="ECO:0000313" key="1">
    <source>
        <dbReference type="EMBL" id="CDK25790.1"/>
    </source>
</evidence>
<dbReference type="RefSeq" id="XP_022457801.1">
    <property type="nucleotide sequence ID" value="XM_022603973.1"/>
</dbReference>
<organism evidence="1 2">
    <name type="scientific">Kuraishia capsulata CBS 1993</name>
    <dbReference type="NCBI Taxonomy" id="1382522"/>
    <lineage>
        <taxon>Eukaryota</taxon>
        <taxon>Fungi</taxon>
        <taxon>Dikarya</taxon>
        <taxon>Ascomycota</taxon>
        <taxon>Saccharomycotina</taxon>
        <taxon>Pichiomycetes</taxon>
        <taxon>Pichiales</taxon>
        <taxon>Pichiaceae</taxon>
        <taxon>Kuraishia</taxon>
    </lineage>
</organism>
<reference evidence="1" key="2">
    <citation type="submission" date="2014-02" db="EMBL/GenBank/DDBJ databases">
        <title>Complete DNA sequence of /Kuraishia capsulata/ illustrates novel genomic features among budding yeasts (/Saccharomycotina/).</title>
        <authorList>
            <person name="Morales L."/>
            <person name="Noel B."/>
            <person name="Porcel B."/>
            <person name="Marcet-Houben M."/>
            <person name="Hullo M-F."/>
            <person name="Sacerdot C."/>
            <person name="Tekaia F."/>
            <person name="Leh-Louis V."/>
            <person name="Despons L."/>
            <person name="Khanna V."/>
            <person name="Aury J-M."/>
            <person name="Barbe V."/>
            <person name="Couloux A."/>
            <person name="Labadie K."/>
            <person name="Pelletier E."/>
            <person name="Souciet J-L."/>
            <person name="Boekhout T."/>
            <person name="Gabaldon T."/>
            <person name="Wincker P."/>
            <person name="Dujon B."/>
        </authorList>
    </citation>
    <scope>NUCLEOTIDE SEQUENCE</scope>
    <source>
        <strain evidence="1">CBS 1993</strain>
    </source>
</reference>
<dbReference type="STRING" id="1382522.W6MUN7"/>
<protein>
    <recommendedName>
        <fullName evidence="3">Homeobox domain-containing protein</fullName>
    </recommendedName>
</protein>
<name>W6MUN7_9ASCO</name>
<dbReference type="EMBL" id="HG793126">
    <property type="protein sequence ID" value="CDK25790.1"/>
    <property type="molecule type" value="Genomic_DNA"/>
</dbReference>
<gene>
    <name evidence="1" type="ORF">KUCA_T00001760001</name>
</gene>
<sequence length="214" mass="24492">MRVIDGTYNDFVRCSIKYLLNKGNTCSAAVIMKEEDQSEEYESMHALERYLEDLISALTGASSHKDNLPVVEEELYEQMTLLSHLSRKTVISTQERLILSNINRLSNCILFLLTESRALKRAVETIIEETKSDEAMEPSTGIQPQLVFDMLTPSMAANSDGTYISQRGRRLPASSVKILKEWYQCNIDKPYLSNEIVHHLMEKTGFSYSQVRNW</sequence>
<keyword evidence="2" id="KW-1185">Reference proteome</keyword>
<dbReference type="CDD" id="cd00086">
    <property type="entry name" value="homeodomain"/>
    <property type="match status" value="1"/>
</dbReference>
<dbReference type="InterPro" id="IPR001356">
    <property type="entry name" value="HD"/>
</dbReference>
<accession>W6MUN7</accession>
<dbReference type="Gene3D" id="1.10.10.60">
    <property type="entry name" value="Homeodomain-like"/>
    <property type="match status" value="1"/>
</dbReference>
<dbReference type="GeneID" id="34519189"/>
<reference evidence="1" key="1">
    <citation type="submission" date="2013-12" db="EMBL/GenBank/DDBJ databases">
        <authorList>
            <person name="Genoscope - CEA"/>
        </authorList>
    </citation>
    <scope>NUCLEOTIDE SEQUENCE</scope>
    <source>
        <strain evidence="1">CBS 1993</strain>
    </source>
</reference>
<dbReference type="GO" id="GO:0003677">
    <property type="term" value="F:DNA binding"/>
    <property type="evidence" value="ECO:0007669"/>
    <property type="project" value="InterPro"/>
</dbReference>
<evidence type="ECO:0000313" key="2">
    <source>
        <dbReference type="Proteomes" id="UP000019384"/>
    </source>
</evidence>
<dbReference type="OrthoDB" id="4069986at2759"/>
<dbReference type="AlphaFoldDB" id="W6MUN7"/>
<dbReference type="Proteomes" id="UP000019384">
    <property type="component" value="Unassembled WGS sequence"/>
</dbReference>
<dbReference type="SUPFAM" id="SSF46689">
    <property type="entry name" value="Homeodomain-like"/>
    <property type="match status" value="1"/>
</dbReference>